<evidence type="ECO:0000313" key="1">
    <source>
        <dbReference type="EMBL" id="KAK3338022.1"/>
    </source>
</evidence>
<protein>
    <submittedName>
        <fullName evidence="1">Uncharacterized protein</fullName>
    </submittedName>
</protein>
<organism evidence="1 2">
    <name type="scientific">Neurospora tetraspora</name>
    <dbReference type="NCBI Taxonomy" id="94610"/>
    <lineage>
        <taxon>Eukaryota</taxon>
        <taxon>Fungi</taxon>
        <taxon>Dikarya</taxon>
        <taxon>Ascomycota</taxon>
        <taxon>Pezizomycotina</taxon>
        <taxon>Sordariomycetes</taxon>
        <taxon>Sordariomycetidae</taxon>
        <taxon>Sordariales</taxon>
        <taxon>Sordariaceae</taxon>
        <taxon>Neurospora</taxon>
    </lineage>
</organism>
<proteinExistence type="predicted"/>
<dbReference type="RefSeq" id="XP_062677473.1">
    <property type="nucleotide sequence ID" value="XM_062830818.1"/>
</dbReference>
<keyword evidence="2" id="KW-1185">Reference proteome</keyword>
<sequence length="211" mass="24246">MKEVKVARYQDQIAELAEFVDSVLDHEDEDMPHEEELHVVKQKLSEVKTFLEDLRMDKARSASGHQSQQIVVVCKGCISQFITNPEQLREMGIEEGSEEEAEFAEFAEWLWKQVWEEEVGKSGYTSLHDVASDLNSFVSPFSEYLFLQDANHMLSIERLKSVTASQNGQATILPKSDMAYQNTNEAKRNAGDHLPTLRRWIDSLGRRLRRS</sequence>
<name>A0AAE0J7K5_9PEZI</name>
<reference evidence="1" key="1">
    <citation type="journal article" date="2023" name="Mol. Phylogenet. Evol.">
        <title>Genome-scale phylogeny and comparative genomics of the fungal order Sordariales.</title>
        <authorList>
            <person name="Hensen N."/>
            <person name="Bonometti L."/>
            <person name="Westerberg I."/>
            <person name="Brannstrom I.O."/>
            <person name="Guillou S."/>
            <person name="Cros-Aarteil S."/>
            <person name="Calhoun S."/>
            <person name="Haridas S."/>
            <person name="Kuo A."/>
            <person name="Mondo S."/>
            <person name="Pangilinan J."/>
            <person name="Riley R."/>
            <person name="LaButti K."/>
            <person name="Andreopoulos B."/>
            <person name="Lipzen A."/>
            <person name="Chen C."/>
            <person name="Yan M."/>
            <person name="Daum C."/>
            <person name="Ng V."/>
            <person name="Clum A."/>
            <person name="Steindorff A."/>
            <person name="Ohm R.A."/>
            <person name="Martin F."/>
            <person name="Silar P."/>
            <person name="Natvig D.O."/>
            <person name="Lalanne C."/>
            <person name="Gautier V."/>
            <person name="Ament-Velasquez S.L."/>
            <person name="Kruys A."/>
            <person name="Hutchinson M.I."/>
            <person name="Powell A.J."/>
            <person name="Barry K."/>
            <person name="Miller A.N."/>
            <person name="Grigoriev I.V."/>
            <person name="Debuchy R."/>
            <person name="Gladieux P."/>
            <person name="Hiltunen Thoren M."/>
            <person name="Johannesson H."/>
        </authorList>
    </citation>
    <scope>NUCLEOTIDE SEQUENCE</scope>
    <source>
        <strain evidence="1">CBS 560.94</strain>
    </source>
</reference>
<dbReference type="AlphaFoldDB" id="A0AAE0J7K5"/>
<dbReference type="Proteomes" id="UP001278500">
    <property type="component" value="Unassembled WGS sequence"/>
</dbReference>
<gene>
    <name evidence="1" type="ORF">B0H65DRAFT_581479</name>
</gene>
<dbReference type="GeneID" id="87867972"/>
<accession>A0AAE0J7K5</accession>
<dbReference type="EMBL" id="JAUEPP010000008">
    <property type="protein sequence ID" value="KAK3338022.1"/>
    <property type="molecule type" value="Genomic_DNA"/>
</dbReference>
<comment type="caution">
    <text evidence="1">The sequence shown here is derived from an EMBL/GenBank/DDBJ whole genome shotgun (WGS) entry which is preliminary data.</text>
</comment>
<evidence type="ECO:0000313" key="2">
    <source>
        <dbReference type="Proteomes" id="UP001278500"/>
    </source>
</evidence>
<reference evidence="1" key="2">
    <citation type="submission" date="2023-06" db="EMBL/GenBank/DDBJ databases">
        <authorList>
            <consortium name="Lawrence Berkeley National Laboratory"/>
            <person name="Haridas S."/>
            <person name="Hensen N."/>
            <person name="Bonometti L."/>
            <person name="Westerberg I."/>
            <person name="Brannstrom I.O."/>
            <person name="Guillou S."/>
            <person name="Cros-Aarteil S."/>
            <person name="Calhoun S."/>
            <person name="Kuo A."/>
            <person name="Mondo S."/>
            <person name="Pangilinan J."/>
            <person name="Riley R."/>
            <person name="Labutti K."/>
            <person name="Andreopoulos B."/>
            <person name="Lipzen A."/>
            <person name="Chen C."/>
            <person name="Yanf M."/>
            <person name="Daum C."/>
            <person name="Ng V."/>
            <person name="Clum A."/>
            <person name="Steindorff A."/>
            <person name="Ohm R."/>
            <person name="Martin F."/>
            <person name="Silar P."/>
            <person name="Natvig D."/>
            <person name="Lalanne C."/>
            <person name="Gautier V."/>
            <person name="Ament-Velasquez S.L."/>
            <person name="Kruys A."/>
            <person name="Hutchinson M.I."/>
            <person name="Powell A.J."/>
            <person name="Barry K."/>
            <person name="Miller A.N."/>
            <person name="Grigoriev I.V."/>
            <person name="Debuchy R."/>
            <person name="Gladieux P."/>
            <person name="Thoren M.H."/>
            <person name="Johannesson H."/>
        </authorList>
    </citation>
    <scope>NUCLEOTIDE SEQUENCE</scope>
    <source>
        <strain evidence="1">CBS 560.94</strain>
    </source>
</reference>